<feature type="domain" description="EamA" evidence="6">
    <location>
        <begin position="146"/>
        <end position="275"/>
    </location>
</feature>
<dbReference type="EMBL" id="WFKJ01000030">
    <property type="protein sequence ID" value="KAB7889935.1"/>
    <property type="molecule type" value="Genomic_DNA"/>
</dbReference>
<feature type="transmembrane region" description="Helical" evidence="5">
    <location>
        <begin position="230"/>
        <end position="252"/>
    </location>
</feature>
<dbReference type="Proteomes" id="UP000472839">
    <property type="component" value="Unassembled WGS sequence"/>
</dbReference>
<feature type="transmembrane region" description="Helical" evidence="5">
    <location>
        <begin position="119"/>
        <end position="135"/>
    </location>
</feature>
<comment type="caution">
    <text evidence="7">The sequence shown here is derived from an EMBL/GenBank/DDBJ whole genome shotgun (WGS) entry which is preliminary data.</text>
</comment>
<dbReference type="EMBL" id="WFKK01000037">
    <property type="protein sequence ID" value="KAB7886860.1"/>
    <property type="molecule type" value="Genomic_DNA"/>
</dbReference>
<gene>
    <name evidence="8" type="ORF">GBG18_10105</name>
    <name evidence="7" type="ORF">GBG19_11515</name>
</gene>
<dbReference type="InterPro" id="IPR000620">
    <property type="entry name" value="EamA_dom"/>
</dbReference>
<keyword evidence="4 5" id="KW-0472">Membrane</keyword>
<feature type="transmembrane region" description="Helical" evidence="5">
    <location>
        <begin position="65"/>
        <end position="84"/>
    </location>
</feature>
<organism evidence="7 10">
    <name type="scientific">Poseidonibacter ostreae</name>
    <dbReference type="NCBI Taxonomy" id="2654171"/>
    <lineage>
        <taxon>Bacteria</taxon>
        <taxon>Pseudomonadati</taxon>
        <taxon>Campylobacterota</taxon>
        <taxon>Epsilonproteobacteria</taxon>
        <taxon>Campylobacterales</taxon>
        <taxon>Arcobacteraceae</taxon>
        <taxon>Poseidonibacter</taxon>
    </lineage>
</organism>
<evidence type="ECO:0000256" key="3">
    <source>
        <dbReference type="ARBA" id="ARBA00022989"/>
    </source>
</evidence>
<dbReference type="RefSeq" id="WP_152190760.1">
    <property type="nucleotide sequence ID" value="NZ_WFKI01000016.1"/>
</dbReference>
<dbReference type="Proteomes" id="UP000461010">
    <property type="component" value="Unassembled WGS sequence"/>
</dbReference>
<evidence type="ECO:0000256" key="4">
    <source>
        <dbReference type="ARBA" id="ARBA00023136"/>
    </source>
</evidence>
<evidence type="ECO:0000259" key="6">
    <source>
        <dbReference type="Pfam" id="PF00892"/>
    </source>
</evidence>
<reference evidence="9 10" key="1">
    <citation type="submission" date="2019-10" db="EMBL/GenBank/DDBJ databases">
        <title>Poseidonibacter ostreae sp. nov., isolated from the gut of the Ostrea denselamellosa.</title>
        <authorList>
            <person name="Choi A."/>
        </authorList>
    </citation>
    <scope>NUCLEOTIDE SEQUENCE [LARGE SCALE GENOMIC DNA]</scope>
    <source>
        <strain evidence="7 10">SJOD-M-33</strain>
        <strain evidence="8 9">SJOD-M-5</strain>
    </source>
</reference>
<proteinExistence type="predicted"/>
<feature type="transmembrane region" description="Helical" evidence="5">
    <location>
        <begin position="203"/>
        <end position="221"/>
    </location>
</feature>
<dbReference type="AlphaFoldDB" id="A0A6L4WQD8"/>
<evidence type="ECO:0000313" key="10">
    <source>
        <dbReference type="Proteomes" id="UP000472839"/>
    </source>
</evidence>
<name>A0A6L4WQD8_9BACT</name>
<evidence type="ECO:0000256" key="5">
    <source>
        <dbReference type="SAM" id="Phobius"/>
    </source>
</evidence>
<feature type="transmembrane region" description="Helical" evidence="5">
    <location>
        <begin position="37"/>
        <end position="53"/>
    </location>
</feature>
<protein>
    <submittedName>
        <fullName evidence="7">EamA family transporter</fullName>
    </submittedName>
</protein>
<dbReference type="PANTHER" id="PTHR32322">
    <property type="entry name" value="INNER MEMBRANE TRANSPORTER"/>
    <property type="match status" value="1"/>
</dbReference>
<comment type="subcellular location">
    <subcellularLocation>
        <location evidence="1">Membrane</location>
        <topology evidence="1">Multi-pass membrane protein</topology>
    </subcellularLocation>
</comment>
<feature type="transmembrane region" description="Helical" evidence="5">
    <location>
        <begin position="141"/>
        <end position="162"/>
    </location>
</feature>
<evidence type="ECO:0000313" key="7">
    <source>
        <dbReference type="EMBL" id="KAB7886860.1"/>
    </source>
</evidence>
<feature type="transmembrane region" description="Helical" evidence="5">
    <location>
        <begin position="258"/>
        <end position="276"/>
    </location>
</feature>
<evidence type="ECO:0000256" key="2">
    <source>
        <dbReference type="ARBA" id="ARBA00022692"/>
    </source>
</evidence>
<feature type="domain" description="EamA" evidence="6">
    <location>
        <begin position="4"/>
        <end position="133"/>
    </location>
</feature>
<evidence type="ECO:0000313" key="9">
    <source>
        <dbReference type="Proteomes" id="UP000461010"/>
    </source>
</evidence>
<evidence type="ECO:0000313" key="8">
    <source>
        <dbReference type="EMBL" id="KAB7889935.1"/>
    </source>
</evidence>
<keyword evidence="2 5" id="KW-0812">Transmembrane</keyword>
<dbReference type="InterPro" id="IPR050638">
    <property type="entry name" value="AA-Vitamin_Transporters"/>
</dbReference>
<evidence type="ECO:0000256" key="1">
    <source>
        <dbReference type="ARBA" id="ARBA00004141"/>
    </source>
</evidence>
<feature type="transmembrane region" description="Helical" evidence="5">
    <location>
        <begin position="90"/>
        <end position="107"/>
    </location>
</feature>
<dbReference type="SUPFAM" id="SSF103481">
    <property type="entry name" value="Multidrug resistance efflux transporter EmrE"/>
    <property type="match status" value="2"/>
</dbReference>
<feature type="transmembrane region" description="Helical" evidence="5">
    <location>
        <begin position="174"/>
        <end position="191"/>
    </location>
</feature>
<dbReference type="GO" id="GO:0016020">
    <property type="term" value="C:membrane"/>
    <property type="evidence" value="ECO:0007669"/>
    <property type="project" value="UniProtKB-SubCell"/>
</dbReference>
<keyword evidence="9" id="KW-1185">Reference proteome</keyword>
<dbReference type="PANTHER" id="PTHR32322:SF9">
    <property type="entry name" value="AMINO-ACID METABOLITE EFFLUX PUMP-RELATED"/>
    <property type="match status" value="1"/>
</dbReference>
<dbReference type="Pfam" id="PF00892">
    <property type="entry name" value="EamA"/>
    <property type="match status" value="2"/>
</dbReference>
<dbReference type="InterPro" id="IPR037185">
    <property type="entry name" value="EmrE-like"/>
</dbReference>
<sequence>MITINLTILALLFLALNSILCKVALVNNYIDAYSFTFYRLFFGALTLVLIYYYKNRKLTISLNTNWLTSFMLFVYAICFSYSYISLDAGLGTLLLFGVVQVTMLISSQFLKEKISLQKIIGMIIAFTGLVYLLYPKESFELSYIHVLWMILSGIAWAFYSILGKKSIDAMSNTMDNFIKATFFAIIFYLLFNLDNLQVSSNGILLALISGSLTSAIGYVIWYKVLPQMQIITASVIQLFVPIISIVFSVIFLNELFTFDLALSTVIISIGVLLSILSRK</sequence>
<keyword evidence="3 5" id="KW-1133">Transmembrane helix</keyword>
<accession>A0A6L4WQD8</accession>